<proteinExistence type="predicted"/>
<feature type="chain" id="PRO_5046705918" evidence="1">
    <location>
        <begin position="25"/>
        <end position="121"/>
    </location>
</feature>
<organism evidence="2 3">
    <name type="scientific">Paenibacillus ehimensis</name>
    <dbReference type="NCBI Taxonomy" id="79264"/>
    <lineage>
        <taxon>Bacteria</taxon>
        <taxon>Bacillati</taxon>
        <taxon>Bacillota</taxon>
        <taxon>Bacilli</taxon>
        <taxon>Bacillales</taxon>
        <taxon>Paenibacillaceae</taxon>
        <taxon>Paenibacillus</taxon>
    </lineage>
</organism>
<gene>
    <name evidence="2" type="ORF">Q3C12_24565</name>
</gene>
<dbReference type="EMBL" id="JAUMKJ010000037">
    <property type="protein sequence ID" value="MDO3680190.1"/>
    <property type="molecule type" value="Genomic_DNA"/>
</dbReference>
<accession>A0ABT8VGT4</accession>
<evidence type="ECO:0000313" key="3">
    <source>
        <dbReference type="Proteomes" id="UP001168883"/>
    </source>
</evidence>
<sequence>MKKVISTSLIAALSLTMLAGGASAAPSTNAVPAKTAVQNVTTQTSEFKEPVHLTIPVGWSGQLADPKPNLNFHWFWWEHHNVDVTTSGYLTALKPGKAIYYSIEYFPGRSVIQIYHITVTQ</sequence>
<reference evidence="2" key="1">
    <citation type="submission" date="2023-07" db="EMBL/GenBank/DDBJ databases">
        <authorList>
            <person name="Aktuganov G."/>
            <person name="Boyko T."/>
            <person name="Delegan Y."/>
            <person name="Galimzianova N."/>
            <person name="Gilvanova E."/>
            <person name="Korobov V."/>
            <person name="Kuzmina L."/>
            <person name="Melentiev A."/>
            <person name="Milman P."/>
            <person name="Ryabova A."/>
            <person name="Stupak E."/>
            <person name="Yasakov T."/>
            <person name="Zharikova N."/>
            <person name="Zhurenko E."/>
        </authorList>
    </citation>
    <scope>NUCLEOTIDE SEQUENCE</scope>
    <source>
        <strain evidence="2">IB-739</strain>
    </source>
</reference>
<evidence type="ECO:0000313" key="2">
    <source>
        <dbReference type="EMBL" id="MDO3680190.1"/>
    </source>
</evidence>
<evidence type="ECO:0000256" key="1">
    <source>
        <dbReference type="SAM" id="SignalP"/>
    </source>
</evidence>
<comment type="caution">
    <text evidence="2">The sequence shown here is derived from an EMBL/GenBank/DDBJ whole genome shotgun (WGS) entry which is preliminary data.</text>
</comment>
<name>A0ABT8VGT4_9BACL</name>
<keyword evidence="3" id="KW-1185">Reference proteome</keyword>
<protein>
    <submittedName>
        <fullName evidence="2">Uncharacterized protein</fullName>
    </submittedName>
</protein>
<keyword evidence="1" id="KW-0732">Signal</keyword>
<dbReference type="Proteomes" id="UP001168883">
    <property type="component" value="Unassembled WGS sequence"/>
</dbReference>
<feature type="signal peptide" evidence="1">
    <location>
        <begin position="1"/>
        <end position="24"/>
    </location>
</feature>
<dbReference type="RefSeq" id="WP_302880469.1">
    <property type="nucleotide sequence ID" value="NZ_JAUMKJ010000037.1"/>
</dbReference>